<gene>
    <name evidence="2" type="ORF">GCM10009754_62460</name>
</gene>
<dbReference type="PANTHER" id="PTHR41252">
    <property type="entry name" value="BLR2505 PROTEIN"/>
    <property type="match status" value="1"/>
</dbReference>
<reference evidence="3" key="1">
    <citation type="journal article" date="2019" name="Int. J. Syst. Evol. Microbiol.">
        <title>The Global Catalogue of Microorganisms (GCM) 10K type strain sequencing project: providing services to taxonomists for standard genome sequencing and annotation.</title>
        <authorList>
            <consortium name="The Broad Institute Genomics Platform"/>
            <consortium name="The Broad Institute Genome Sequencing Center for Infectious Disease"/>
            <person name="Wu L."/>
            <person name="Ma J."/>
        </authorList>
    </citation>
    <scope>NUCLEOTIDE SEQUENCE [LARGE SCALE GENOMIC DNA]</scope>
    <source>
        <strain evidence="3">JCM 14545</strain>
    </source>
</reference>
<dbReference type="Pfam" id="PF12680">
    <property type="entry name" value="SnoaL_2"/>
    <property type="match status" value="1"/>
</dbReference>
<dbReference type="SUPFAM" id="SSF54427">
    <property type="entry name" value="NTF2-like"/>
    <property type="match status" value="1"/>
</dbReference>
<evidence type="ECO:0000259" key="1">
    <source>
        <dbReference type="Pfam" id="PF12680"/>
    </source>
</evidence>
<name>A0ABP5DF93_9PSEU</name>
<dbReference type="InterPro" id="IPR032710">
    <property type="entry name" value="NTF2-like_dom_sf"/>
</dbReference>
<dbReference type="Proteomes" id="UP001501116">
    <property type="component" value="Unassembled WGS sequence"/>
</dbReference>
<organism evidence="2 3">
    <name type="scientific">Amycolatopsis minnesotensis</name>
    <dbReference type="NCBI Taxonomy" id="337894"/>
    <lineage>
        <taxon>Bacteria</taxon>
        <taxon>Bacillati</taxon>
        <taxon>Actinomycetota</taxon>
        <taxon>Actinomycetes</taxon>
        <taxon>Pseudonocardiales</taxon>
        <taxon>Pseudonocardiaceae</taxon>
        <taxon>Amycolatopsis</taxon>
    </lineage>
</organism>
<dbReference type="InterPro" id="IPR037401">
    <property type="entry name" value="SnoaL-like"/>
</dbReference>
<comment type="caution">
    <text evidence="2">The sequence shown here is derived from an EMBL/GenBank/DDBJ whole genome shotgun (WGS) entry which is preliminary data.</text>
</comment>
<keyword evidence="3" id="KW-1185">Reference proteome</keyword>
<accession>A0ABP5DF93</accession>
<protein>
    <submittedName>
        <fullName evidence="2">Nuclear transport factor 2 family protein</fullName>
    </submittedName>
</protein>
<dbReference type="EMBL" id="BAAANN010000029">
    <property type="protein sequence ID" value="GAA1978059.1"/>
    <property type="molecule type" value="Genomic_DNA"/>
</dbReference>
<feature type="domain" description="SnoaL-like" evidence="1">
    <location>
        <begin position="8"/>
        <end position="117"/>
    </location>
</feature>
<proteinExistence type="predicted"/>
<evidence type="ECO:0000313" key="2">
    <source>
        <dbReference type="EMBL" id="GAA1978059.1"/>
    </source>
</evidence>
<dbReference type="PANTHER" id="PTHR41252:SF1">
    <property type="entry name" value="BLR2505 PROTEIN"/>
    <property type="match status" value="1"/>
</dbReference>
<sequence>MTDTRAVVTEFHRLLAERDLPGVTALFADDVAWDIPGATEIVPWIGKRHTASEAGACFAELEHHLDRELFEIERVLVDGPHAVTIGHLRSVVRATGKAIETPFAIEMTVERGRITRYVMFEDSWRVAEAVLP</sequence>
<dbReference type="Gene3D" id="3.10.450.50">
    <property type="match status" value="1"/>
</dbReference>
<evidence type="ECO:0000313" key="3">
    <source>
        <dbReference type="Proteomes" id="UP001501116"/>
    </source>
</evidence>
<dbReference type="RefSeq" id="WP_344426970.1">
    <property type="nucleotide sequence ID" value="NZ_BAAANN010000029.1"/>
</dbReference>